<dbReference type="AlphaFoldDB" id="A0A2M6WKW2"/>
<gene>
    <name evidence="1" type="ORF">COU00_04440</name>
</gene>
<evidence type="ECO:0000313" key="1">
    <source>
        <dbReference type="EMBL" id="PIT93425.1"/>
    </source>
</evidence>
<dbReference type="Proteomes" id="UP000229335">
    <property type="component" value="Unassembled WGS sequence"/>
</dbReference>
<dbReference type="EMBL" id="PFAS01000077">
    <property type="protein sequence ID" value="PIT93425.1"/>
    <property type="molecule type" value="Genomic_DNA"/>
</dbReference>
<protein>
    <recommendedName>
        <fullName evidence="3">Helix-turn-helix domain-containing protein</fullName>
    </recommendedName>
</protein>
<name>A0A2M6WKW2_9BACT</name>
<evidence type="ECO:0008006" key="3">
    <source>
        <dbReference type="Google" id="ProtNLM"/>
    </source>
</evidence>
<comment type="caution">
    <text evidence="1">The sequence shown here is derived from an EMBL/GenBank/DDBJ whole genome shotgun (WGS) entry which is preliminary data.</text>
</comment>
<accession>A0A2M6WKW2</accession>
<reference evidence="2" key="1">
    <citation type="submission" date="2017-09" db="EMBL/GenBank/DDBJ databases">
        <title>Depth-based differentiation of microbial function through sediment-hosted aquifers and enrichment of novel symbionts in the deep terrestrial subsurface.</title>
        <authorList>
            <person name="Probst A.J."/>
            <person name="Ladd B."/>
            <person name="Jarett J.K."/>
            <person name="Geller-Mcgrath D.E."/>
            <person name="Sieber C.M.K."/>
            <person name="Emerson J.B."/>
            <person name="Anantharaman K."/>
            <person name="Thomas B.C."/>
            <person name="Malmstrom R."/>
            <person name="Stieglmeier M."/>
            <person name="Klingl A."/>
            <person name="Woyke T."/>
            <person name="Ryan C.M."/>
            <person name="Banfield J.F."/>
        </authorList>
    </citation>
    <scope>NUCLEOTIDE SEQUENCE [LARGE SCALE GENOMIC DNA]</scope>
</reference>
<proteinExistence type="predicted"/>
<organism evidence="1 2">
    <name type="scientific">Candidatus Falkowbacteria bacterium CG10_big_fil_rev_8_21_14_0_10_43_11</name>
    <dbReference type="NCBI Taxonomy" id="1974568"/>
    <lineage>
        <taxon>Bacteria</taxon>
        <taxon>Candidatus Falkowiibacteriota</taxon>
    </lineage>
</organism>
<sequence length="89" mass="10372">MLIEETPISNKLWISVTQAAKLFGVEQKTIRRAIKAKEIIYVVEDERYSLEMGSLIIWAHQSARLKNKLGQYGVGKFVKEWKEEYKISN</sequence>
<evidence type="ECO:0000313" key="2">
    <source>
        <dbReference type="Proteomes" id="UP000229335"/>
    </source>
</evidence>